<gene>
    <name evidence="5" type="ORF">GPECTOR_48g418</name>
</gene>
<dbReference type="PROSITE" id="PS51782">
    <property type="entry name" value="LYSM"/>
    <property type="match status" value="1"/>
</dbReference>
<evidence type="ECO:0000256" key="1">
    <source>
        <dbReference type="ARBA" id="ARBA00022669"/>
    </source>
</evidence>
<evidence type="ECO:0000313" key="5">
    <source>
        <dbReference type="EMBL" id="KXZ45986.1"/>
    </source>
</evidence>
<reference evidence="6" key="1">
    <citation type="journal article" date="2016" name="Nat. Commun.">
        <title>The Gonium pectorale genome demonstrates co-option of cell cycle regulation during the evolution of multicellularity.</title>
        <authorList>
            <person name="Hanschen E.R."/>
            <person name="Marriage T.N."/>
            <person name="Ferris P.J."/>
            <person name="Hamaji T."/>
            <person name="Toyoda A."/>
            <person name="Fujiyama A."/>
            <person name="Neme R."/>
            <person name="Noguchi H."/>
            <person name="Minakuchi Y."/>
            <person name="Suzuki M."/>
            <person name="Kawai-Toyooka H."/>
            <person name="Smith D.R."/>
            <person name="Sparks H."/>
            <person name="Anderson J."/>
            <person name="Bakaric R."/>
            <person name="Luria V."/>
            <person name="Karger A."/>
            <person name="Kirschner M.W."/>
            <person name="Durand P.M."/>
            <person name="Michod R.E."/>
            <person name="Nozaki H."/>
            <person name="Olson B.J."/>
        </authorList>
    </citation>
    <scope>NUCLEOTIDE SEQUENCE [LARGE SCALE GENOMIC DNA]</scope>
    <source>
        <strain evidence="6">NIES-2863</strain>
    </source>
</reference>
<feature type="domain" description="LysM" evidence="4">
    <location>
        <begin position="250"/>
        <end position="296"/>
    </location>
</feature>
<evidence type="ECO:0000256" key="3">
    <source>
        <dbReference type="SAM" id="SignalP"/>
    </source>
</evidence>
<dbReference type="OrthoDB" id="545243at2759"/>
<keyword evidence="2" id="KW-0843">Virulence</keyword>
<dbReference type="Pfam" id="PF01476">
    <property type="entry name" value="LysM"/>
    <property type="match status" value="1"/>
</dbReference>
<dbReference type="Gene3D" id="3.10.350.10">
    <property type="entry name" value="LysM domain"/>
    <property type="match status" value="1"/>
</dbReference>
<dbReference type="CDD" id="cd00118">
    <property type="entry name" value="LysM"/>
    <property type="match status" value="1"/>
</dbReference>
<dbReference type="SMART" id="SM00257">
    <property type="entry name" value="LysM"/>
    <property type="match status" value="1"/>
</dbReference>
<dbReference type="InterPro" id="IPR004302">
    <property type="entry name" value="Cellulose/chitin-bd_N"/>
</dbReference>
<feature type="chain" id="PRO_5007561975" description="LysM domain-containing protein" evidence="3">
    <location>
        <begin position="23"/>
        <end position="388"/>
    </location>
</feature>
<dbReference type="GO" id="GO:0008061">
    <property type="term" value="F:chitin binding"/>
    <property type="evidence" value="ECO:0007669"/>
    <property type="project" value="UniProtKB-KW"/>
</dbReference>
<name>A0A150G800_GONPE</name>
<dbReference type="PANTHER" id="PTHR34997:SF1">
    <property type="entry name" value="PEPTIDOGLYCAN-BINDING LYSIN DOMAIN"/>
    <property type="match status" value="1"/>
</dbReference>
<comment type="caution">
    <text evidence="5">The sequence shown here is derived from an EMBL/GenBank/DDBJ whole genome shotgun (WGS) entry which is preliminary data.</text>
</comment>
<dbReference type="SUPFAM" id="SSF54106">
    <property type="entry name" value="LysM domain"/>
    <property type="match status" value="1"/>
</dbReference>
<protein>
    <recommendedName>
        <fullName evidence="4">LysM domain-containing protein</fullName>
    </recommendedName>
</protein>
<proteinExistence type="predicted"/>
<evidence type="ECO:0000259" key="4">
    <source>
        <dbReference type="PROSITE" id="PS51782"/>
    </source>
</evidence>
<keyword evidence="1" id="KW-0147">Chitin-binding</keyword>
<dbReference type="PANTHER" id="PTHR34997">
    <property type="entry name" value="AM15"/>
    <property type="match status" value="1"/>
</dbReference>
<evidence type="ECO:0000256" key="2">
    <source>
        <dbReference type="ARBA" id="ARBA00023026"/>
    </source>
</evidence>
<accession>A0A150G800</accession>
<dbReference type="AlphaFoldDB" id="A0A150G800"/>
<dbReference type="Pfam" id="PF03067">
    <property type="entry name" value="LPMO_10"/>
    <property type="match status" value="1"/>
</dbReference>
<dbReference type="InterPro" id="IPR018392">
    <property type="entry name" value="LysM"/>
</dbReference>
<dbReference type="InterPro" id="IPR036779">
    <property type="entry name" value="LysM_dom_sf"/>
</dbReference>
<organism evidence="5 6">
    <name type="scientific">Gonium pectorale</name>
    <name type="common">Green alga</name>
    <dbReference type="NCBI Taxonomy" id="33097"/>
    <lineage>
        <taxon>Eukaryota</taxon>
        <taxon>Viridiplantae</taxon>
        <taxon>Chlorophyta</taxon>
        <taxon>core chlorophytes</taxon>
        <taxon>Chlorophyceae</taxon>
        <taxon>CS clade</taxon>
        <taxon>Chlamydomonadales</taxon>
        <taxon>Volvocaceae</taxon>
        <taxon>Gonium</taxon>
    </lineage>
</organism>
<feature type="signal peptide" evidence="3">
    <location>
        <begin position="1"/>
        <end position="22"/>
    </location>
</feature>
<dbReference type="Proteomes" id="UP000075714">
    <property type="component" value="Unassembled WGS sequence"/>
</dbReference>
<dbReference type="EMBL" id="LSYV01000049">
    <property type="protein sequence ID" value="KXZ45986.1"/>
    <property type="molecule type" value="Genomic_DNA"/>
</dbReference>
<keyword evidence="6" id="KW-1185">Reference proteome</keyword>
<sequence length="388" mass="40956">MRTSPLLLLAACLLALAVTCHGHAFMLSPLSRARVLGRDEYTASAGNGLGTWPFRKNPDGSNLNDQPDVCGDPHQDAGDLNLRSSLTGFQATYSPGAVITITFRARVNHGGWFGVRLCPETRSNPSQACFDRHVLTNTDKGYQRWWITDGRFGTQTDYTTHWRLPDGVSCDGGCVLQMIYRTANSCVDPCSSAECGPSYAARSNPVTGQTRLDSCGPARTEVFRDCADVRIITGGSGSGSGTVAPSSCTRTYTVRDGDTCFKIAQSQGTSVEAIFSLNPAVNSGCTNLQIGQRLCLAGGGSSSSTAGTSADAGCLPGVNIAGTDVRALTASTRESCKLACDEDPICAFTIRTTDAVGTCYLKSSPFIGPHGVNAIDPVVDQFCMKRGT</sequence>
<keyword evidence="3" id="KW-0732">Signal</keyword>
<dbReference type="InterPro" id="IPR052210">
    <property type="entry name" value="LysM1-like"/>
</dbReference>
<evidence type="ECO:0000313" key="6">
    <source>
        <dbReference type="Proteomes" id="UP000075714"/>
    </source>
</evidence>